<dbReference type="FunFam" id="3.80.10.10:FF:000470">
    <property type="entry name" value="LRR receptor-like serine/threonine-protein kinase RPK2"/>
    <property type="match status" value="1"/>
</dbReference>
<dbReference type="SMART" id="SM00365">
    <property type="entry name" value="LRR_SD22"/>
    <property type="match status" value="6"/>
</dbReference>
<evidence type="ECO:0000256" key="14">
    <source>
        <dbReference type="ARBA" id="ARBA00022777"/>
    </source>
</evidence>
<evidence type="ECO:0000256" key="23">
    <source>
        <dbReference type="SAM" id="Phobius"/>
    </source>
</evidence>
<dbReference type="PANTHER" id="PTHR27000:SF781">
    <property type="entry name" value="PROTEIN KINASE DOMAIN-CONTAINING PROTEIN"/>
    <property type="match status" value="1"/>
</dbReference>
<keyword evidence="19" id="KW-0325">Glycoprotein</keyword>
<dbReference type="Gene3D" id="3.30.200.20">
    <property type="entry name" value="Phosphorylase Kinase, domain 1"/>
    <property type="match status" value="1"/>
</dbReference>
<evidence type="ECO:0000256" key="21">
    <source>
        <dbReference type="ARBA" id="ARBA00048679"/>
    </source>
</evidence>
<dbReference type="FunFam" id="3.80.10.10:FF:000275">
    <property type="entry name" value="Leucine-rich repeat receptor-like protein kinase"/>
    <property type="match status" value="1"/>
</dbReference>
<dbReference type="SUPFAM" id="SSF52058">
    <property type="entry name" value="L domain-like"/>
    <property type="match status" value="2"/>
</dbReference>
<dbReference type="EMBL" id="PJQY01002151">
    <property type="protein sequence ID" value="PQP96026.1"/>
    <property type="molecule type" value="Genomic_DNA"/>
</dbReference>
<keyword evidence="6" id="KW-0723">Serine/threonine-protein kinase</keyword>
<evidence type="ECO:0000313" key="27">
    <source>
        <dbReference type="Proteomes" id="UP000250321"/>
    </source>
</evidence>
<keyword evidence="7" id="KW-0597">Phosphoprotein</keyword>
<feature type="binding site" evidence="22">
    <location>
        <position position="732"/>
    </location>
    <ligand>
        <name>ATP</name>
        <dbReference type="ChEBI" id="CHEBI:30616"/>
    </ligand>
</feature>
<dbReference type="AlphaFoldDB" id="A0A314XTQ2"/>
<dbReference type="GO" id="GO:0005886">
    <property type="term" value="C:plasma membrane"/>
    <property type="evidence" value="ECO:0007669"/>
    <property type="project" value="UniProtKB-SubCell"/>
</dbReference>
<feature type="domain" description="Protein kinase" evidence="25">
    <location>
        <begin position="704"/>
        <end position="964"/>
    </location>
</feature>
<dbReference type="PROSITE" id="PS50011">
    <property type="entry name" value="PROTEIN_KINASE_DOM"/>
    <property type="match status" value="1"/>
</dbReference>
<dbReference type="Proteomes" id="UP000250321">
    <property type="component" value="Unassembled WGS sequence"/>
</dbReference>
<evidence type="ECO:0000256" key="10">
    <source>
        <dbReference type="ARBA" id="ARBA00022692"/>
    </source>
</evidence>
<dbReference type="Pfam" id="PF00560">
    <property type="entry name" value="LRR_1"/>
    <property type="match status" value="3"/>
</dbReference>
<sequence length="978" mass="106573">MVSQFHLMPQTFAIIFSLLVCIFVSVEPAIPTPSIATDKEALISFKSWVSLPPSFWDQNSSPCTNWTGVVCNKLGNRVVALHLSGLGLTGSISPHIGNLSFLRSLQLQNNKLTGNIPSQILHLFRLTSLNLSSNTIQGPLPSNLTQLTALQTLDLDSNNITGTLPENLDSLKNLQVLNLARNNLHGPIPPSISNLSSTLTHLNLGTNSLSGTIPSELGFLHKLKELDLAGNQLTGTVALSIYNISSLVLFTVASNQLWGEIPSNIGHTLPNLLYFRNCFNLFTGKIPVSLHNISGIRSIRMSNNFLEGTVPPGLGNLPFLEMYNIGFNRIVSYGGDGLSFITSLTNSTRLQFLAIDGNHLEGVIPESIGNLSRVLEKLYMGGNRIFGHIPSSIGQLSSLTLLNVSYNSISGEIPPEIGQLEELQVLSLAANKMSGHITNSLGNLRKLNNIDLSRNSFVSHIPPSFANFQKLLSMDLSNNLLNGSISTEIFQNLPSLSTILNLSNNFLSGPLPEEIGLLGSVVTIDLSDNRLSGLIPNTIGKCTSLERLLMARNKLSGPLPNVLGDMRGLEILDLSSNQLSGSIPDKLEDLQVLSYLNLSFNHLEGVIPNGGIFVKNRSSVHLEGNPKLCLHSSCMTPGGHRRKVLIPVLISTVLATLAVCVIVGSLLYVSKSKPRVTETNSDLLIKGQHQMVTYEELRGATGNFSPENLIGSGSFGSVYRGCLRDGIEVAVKVLDIKRTGSWKSFLAECEALRSVRQRNLVKLITSCSSLDFKNMDFLALVYEYLSNGSLEDWIQVPVAHCDLKPSNILLDRDMIAKIGDFGLAKLLIERTSNNALSSTDVLKGSIGYMPPEYGFGQKPSTAGDAYSFGVVLLELFTGKSPTHERFTGDENIIRWVHSAFPQNIAQVLDSELLHLMQHPPNELERNCLTSIIEVGLSCTYASPEGRISLRDALHKLEAARQTLFKHTQVETESAKHEF</sequence>
<accession>A0A314XTQ2</accession>
<evidence type="ECO:0000313" key="26">
    <source>
        <dbReference type="EMBL" id="PQP96026.1"/>
    </source>
</evidence>
<comment type="catalytic activity">
    <reaction evidence="21">
        <text>L-seryl-[protein] + ATP = O-phospho-L-seryl-[protein] + ADP + H(+)</text>
        <dbReference type="Rhea" id="RHEA:17989"/>
        <dbReference type="Rhea" id="RHEA-COMP:9863"/>
        <dbReference type="Rhea" id="RHEA-COMP:11604"/>
        <dbReference type="ChEBI" id="CHEBI:15378"/>
        <dbReference type="ChEBI" id="CHEBI:29999"/>
        <dbReference type="ChEBI" id="CHEBI:30616"/>
        <dbReference type="ChEBI" id="CHEBI:83421"/>
        <dbReference type="ChEBI" id="CHEBI:456216"/>
        <dbReference type="EC" id="2.7.11.1"/>
    </reaction>
</comment>
<evidence type="ECO:0000256" key="12">
    <source>
        <dbReference type="ARBA" id="ARBA00022737"/>
    </source>
</evidence>
<dbReference type="GO" id="GO:0051606">
    <property type="term" value="P:detection of stimulus"/>
    <property type="evidence" value="ECO:0007669"/>
    <property type="project" value="UniProtKB-ARBA"/>
</dbReference>
<dbReference type="FunFam" id="3.30.200.20:FF:000432">
    <property type="entry name" value="LRR receptor-like serine/threonine-protein kinase EFR"/>
    <property type="match status" value="1"/>
</dbReference>
<dbReference type="Gene3D" id="3.80.10.10">
    <property type="entry name" value="Ribonuclease Inhibitor"/>
    <property type="match status" value="3"/>
</dbReference>
<keyword evidence="16 23" id="KW-1133">Transmembrane helix</keyword>
<evidence type="ECO:0000259" key="25">
    <source>
        <dbReference type="PROSITE" id="PS50011"/>
    </source>
</evidence>
<evidence type="ECO:0000256" key="5">
    <source>
        <dbReference type="ARBA" id="ARBA00022475"/>
    </source>
</evidence>
<evidence type="ECO:0000256" key="17">
    <source>
        <dbReference type="ARBA" id="ARBA00023136"/>
    </source>
</evidence>
<keyword evidence="27" id="KW-1185">Reference proteome</keyword>
<dbReference type="GO" id="GO:0004674">
    <property type="term" value="F:protein serine/threonine kinase activity"/>
    <property type="evidence" value="ECO:0007669"/>
    <property type="project" value="UniProtKB-KW"/>
</dbReference>
<comment type="similarity">
    <text evidence="2">Belongs to the protein kinase superfamily. Ser/Thr protein kinase family.</text>
</comment>
<evidence type="ECO:0000256" key="18">
    <source>
        <dbReference type="ARBA" id="ARBA00023170"/>
    </source>
</evidence>
<evidence type="ECO:0000256" key="4">
    <source>
        <dbReference type="ARBA" id="ARBA00012513"/>
    </source>
</evidence>
<dbReference type="InterPro" id="IPR055414">
    <property type="entry name" value="LRR_R13L4/SHOC2-like"/>
</dbReference>
<feature type="chain" id="PRO_5016391632" description="non-specific serine/threonine protein kinase" evidence="24">
    <location>
        <begin position="29"/>
        <end position="978"/>
    </location>
</feature>
<keyword evidence="15 22" id="KW-0067">ATP-binding</keyword>
<evidence type="ECO:0000256" key="22">
    <source>
        <dbReference type="PROSITE-ProRule" id="PRU10141"/>
    </source>
</evidence>
<evidence type="ECO:0000256" key="24">
    <source>
        <dbReference type="SAM" id="SignalP"/>
    </source>
</evidence>
<dbReference type="STRING" id="2094558.A0A314XTQ2"/>
<dbReference type="Pfam" id="PF23598">
    <property type="entry name" value="LRR_14"/>
    <property type="match status" value="2"/>
</dbReference>
<dbReference type="InterPro" id="IPR000719">
    <property type="entry name" value="Prot_kinase_dom"/>
</dbReference>
<dbReference type="Pfam" id="PF07714">
    <property type="entry name" value="PK_Tyr_Ser-Thr"/>
    <property type="match status" value="1"/>
</dbReference>
<evidence type="ECO:0000256" key="7">
    <source>
        <dbReference type="ARBA" id="ARBA00022553"/>
    </source>
</evidence>
<dbReference type="InterPro" id="IPR001611">
    <property type="entry name" value="Leu-rich_rpt"/>
</dbReference>
<keyword evidence="5" id="KW-1003">Cell membrane</keyword>
<keyword evidence="14 26" id="KW-0418">Kinase</keyword>
<keyword evidence="17 23" id="KW-0472">Membrane</keyword>
<dbReference type="FunFam" id="1.10.510.10:FF:000358">
    <property type="entry name" value="Putative leucine-rich repeat receptor-like serine/threonine-protein kinase"/>
    <property type="match status" value="1"/>
</dbReference>
<dbReference type="SMART" id="SM00220">
    <property type="entry name" value="S_TKc"/>
    <property type="match status" value="1"/>
</dbReference>
<keyword evidence="18 26" id="KW-0675">Receptor</keyword>
<protein>
    <recommendedName>
        <fullName evidence="4">non-specific serine/threonine protein kinase</fullName>
        <ecNumber evidence="4">2.7.11.1</ecNumber>
    </recommendedName>
</protein>
<dbReference type="InterPro" id="IPR001245">
    <property type="entry name" value="Ser-Thr/Tyr_kinase_cat_dom"/>
</dbReference>
<evidence type="ECO:0000256" key="1">
    <source>
        <dbReference type="ARBA" id="ARBA00004251"/>
    </source>
</evidence>
<evidence type="ECO:0000256" key="13">
    <source>
        <dbReference type="ARBA" id="ARBA00022741"/>
    </source>
</evidence>
<dbReference type="Gene3D" id="1.10.510.10">
    <property type="entry name" value="Transferase(Phosphotransferase) domain 1"/>
    <property type="match status" value="1"/>
</dbReference>
<proteinExistence type="inferred from homology"/>
<comment type="caution">
    <text evidence="26">The sequence shown here is derived from an EMBL/GenBank/DDBJ whole genome shotgun (WGS) entry which is preliminary data.</text>
</comment>
<dbReference type="GO" id="GO:0005524">
    <property type="term" value="F:ATP binding"/>
    <property type="evidence" value="ECO:0007669"/>
    <property type="project" value="UniProtKB-UniRule"/>
</dbReference>
<dbReference type="PROSITE" id="PS00108">
    <property type="entry name" value="PROTEIN_KINASE_ST"/>
    <property type="match status" value="1"/>
</dbReference>
<feature type="signal peptide" evidence="24">
    <location>
        <begin position="1"/>
        <end position="28"/>
    </location>
</feature>
<dbReference type="InterPro" id="IPR011009">
    <property type="entry name" value="Kinase-like_dom_sf"/>
</dbReference>
<dbReference type="InterPro" id="IPR008271">
    <property type="entry name" value="Ser/Thr_kinase_AS"/>
</dbReference>
<evidence type="ECO:0000256" key="2">
    <source>
        <dbReference type="ARBA" id="ARBA00008684"/>
    </source>
</evidence>
<keyword evidence="12" id="KW-0677">Repeat</keyword>
<gene>
    <name evidence="26" type="ORF">Pyn_30101</name>
</gene>
<dbReference type="InterPro" id="IPR032675">
    <property type="entry name" value="LRR_dom_sf"/>
</dbReference>
<comment type="subcellular location">
    <subcellularLocation>
        <location evidence="1">Cell membrane</location>
        <topology evidence="1">Single-pass type I membrane protein</topology>
    </subcellularLocation>
</comment>
<comment type="catalytic activity">
    <reaction evidence="20">
        <text>L-threonyl-[protein] + ATP = O-phospho-L-threonyl-[protein] + ADP + H(+)</text>
        <dbReference type="Rhea" id="RHEA:46608"/>
        <dbReference type="Rhea" id="RHEA-COMP:11060"/>
        <dbReference type="Rhea" id="RHEA-COMP:11605"/>
        <dbReference type="ChEBI" id="CHEBI:15378"/>
        <dbReference type="ChEBI" id="CHEBI:30013"/>
        <dbReference type="ChEBI" id="CHEBI:30616"/>
        <dbReference type="ChEBI" id="CHEBI:61977"/>
        <dbReference type="ChEBI" id="CHEBI:456216"/>
        <dbReference type="EC" id="2.7.11.1"/>
    </reaction>
</comment>
<dbReference type="FunFam" id="3.80.10.10:FF:000317">
    <property type="entry name" value="Inactive leucine-rich repeat receptor-like protein kinase"/>
    <property type="match status" value="1"/>
</dbReference>
<evidence type="ECO:0000256" key="16">
    <source>
        <dbReference type="ARBA" id="ARBA00022989"/>
    </source>
</evidence>
<keyword evidence="8" id="KW-0433">Leucine-rich repeat</keyword>
<evidence type="ECO:0000256" key="11">
    <source>
        <dbReference type="ARBA" id="ARBA00022729"/>
    </source>
</evidence>
<dbReference type="Pfam" id="PF13516">
    <property type="entry name" value="LRR_6"/>
    <property type="match status" value="1"/>
</dbReference>
<dbReference type="InterPro" id="IPR003591">
    <property type="entry name" value="Leu-rich_rpt_typical-subtyp"/>
</dbReference>
<feature type="transmembrane region" description="Helical" evidence="23">
    <location>
        <begin position="644"/>
        <end position="669"/>
    </location>
</feature>
<dbReference type="InterPro" id="IPR013210">
    <property type="entry name" value="LRR_N_plant-typ"/>
</dbReference>
<dbReference type="SMART" id="SM00369">
    <property type="entry name" value="LRR_TYP"/>
    <property type="match status" value="9"/>
</dbReference>
<dbReference type="SUPFAM" id="SSF56112">
    <property type="entry name" value="Protein kinase-like (PK-like)"/>
    <property type="match status" value="1"/>
</dbReference>
<evidence type="ECO:0000256" key="19">
    <source>
        <dbReference type="ARBA" id="ARBA00023180"/>
    </source>
</evidence>
<evidence type="ECO:0000256" key="3">
    <source>
        <dbReference type="ARBA" id="ARBA00009592"/>
    </source>
</evidence>
<evidence type="ECO:0000256" key="8">
    <source>
        <dbReference type="ARBA" id="ARBA00022614"/>
    </source>
</evidence>
<dbReference type="PROSITE" id="PS51450">
    <property type="entry name" value="LRR"/>
    <property type="match status" value="1"/>
</dbReference>
<dbReference type="PANTHER" id="PTHR27000">
    <property type="entry name" value="LEUCINE-RICH REPEAT RECEPTOR-LIKE PROTEIN KINASE FAMILY PROTEIN-RELATED"/>
    <property type="match status" value="1"/>
</dbReference>
<dbReference type="PROSITE" id="PS00107">
    <property type="entry name" value="PROTEIN_KINASE_ATP"/>
    <property type="match status" value="1"/>
</dbReference>
<dbReference type="Pfam" id="PF13855">
    <property type="entry name" value="LRR_8"/>
    <property type="match status" value="1"/>
</dbReference>
<evidence type="ECO:0000256" key="15">
    <source>
        <dbReference type="ARBA" id="ARBA00022840"/>
    </source>
</evidence>
<keyword evidence="9" id="KW-0808">Transferase</keyword>
<dbReference type="InterPro" id="IPR017441">
    <property type="entry name" value="Protein_kinase_ATP_BS"/>
</dbReference>
<evidence type="ECO:0000256" key="9">
    <source>
        <dbReference type="ARBA" id="ARBA00022679"/>
    </source>
</evidence>
<keyword evidence="11 24" id="KW-0732">Signal</keyword>
<organism evidence="26 27">
    <name type="scientific">Prunus yedoensis var. nudiflora</name>
    <dbReference type="NCBI Taxonomy" id="2094558"/>
    <lineage>
        <taxon>Eukaryota</taxon>
        <taxon>Viridiplantae</taxon>
        <taxon>Streptophyta</taxon>
        <taxon>Embryophyta</taxon>
        <taxon>Tracheophyta</taxon>
        <taxon>Spermatophyta</taxon>
        <taxon>Magnoliopsida</taxon>
        <taxon>eudicotyledons</taxon>
        <taxon>Gunneridae</taxon>
        <taxon>Pentapetalae</taxon>
        <taxon>rosids</taxon>
        <taxon>fabids</taxon>
        <taxon>Rosales</taxon>
        <taxon>Rosaceae</taxon>
        <taxon>Amygdaloideae</taxon>
        <taxon>Amygdaleae</taxon>
        <taxon>Prunus</taxon>
    </lineage>
</organism>
<dbReference type="OrthoDB" id="676979at2759"/>
<name>A0A314XTQ2_PRUYE</name>
<keyword evidence="13 22" id="KW-0547">Nucleotide-binding</keyword>
<reference evidence="26 27" key="1">
    <citation type="submission" date="2018-02" db="EMBL/GenBank/DDBJ databases">
        <title>Draft genome of wild Prunus yedoensis var. nudiflora.</title>
        <authorList>
            <person name="Baek S."/>
            <person name="Kim J.-H."/>
            <person name="Choi K."/>
            <person name="Kim G.-B."/>
            <person name="Cho A."/>
            <person name="Jang H."/>
            <person name="Shin C.-H."/>
            <person name="Yu H.-J."/>
            <person name="Mun J.-H."/>
        </authorList>
    </citation>
    <scope>NUCLEOTIDE SEQUENCE [LARGE SCALE GENOMIC DNA]</scope>
    <source>
        <strain evidence="27">cv. Jeju island</strain>
        <tissue evidence="26">Leaf</tissue>
    </source>
</reference>
<dbReference type="Pfam" id="PF00069">
    <property type="entry name" value="Pkinase"/>
    <property type="match status" value="1"/>
</dbReference>
<evidence type="ECO:0000256" key="20">
    <source>
        <dbReference type="ARBA" id="ARBA00047899"/>
    </source>
</evidence>
<keyword evidence="10 23" id="KW-0812">Transmembrane</keyword>
<dbReference type="EC" id="2.7.11.1" evidence="4"/>
<comment type="similarity">
    <text evidence="3">Belongs to the RLP family.</text>
</comment>
<evidence type="ECO:0000256" key="6">
    <source>
        <dbReference type="ARBA" id="ARBA00022527"/>
    </source>
</evidence>
<dbReference type="Pfam" id="PF08263">
    <property type="entry name" value="LRRNT_2"/>
    <property type="match status" value="1"/>
</dbReference>